<keyword evidence="1" id="KW-0812">Transmembrane</keyword>
<keyword evidence="1" id="KW-0472">Membrane</keyword>
<sequence length="457" mass="49959">MMPYAPHAGLASRQQGQALALGMILAGLAAIALIRYFAVGQVVAAKARQLHALDAAAYSGALVQARALNMLSYLNRAQVGHQVAMAHLVTLGSWAALGGHEARQVAAGNPPAYLISMLFGPEHGAAYLAARSAAGFEALAATHGSLANAYAAHDRVVHEVFGAVQDEIVDGLPKARMAAVRAVLQQNYPESAKFDLAVLDDNWEGYLRRYLAQQWLRPFIQQSVQMYEFLLPRKGTQSNPWVVHAECPWMRHELRRRGATELDASGRWQSLDTQSFHALRSNRWIGCYYREYPMGWGWIPPDRQSSAGVPHVDNPPDDFSAQDFWRWVQDATQWDIISGDANPLANSRAVASRPYWAGQGLPAYFDIAGDAGTQANTSLRFSLELKHPGPEGLTVVTRSSAATFFERPESRLDQRTELANLFHPYWQARLDSASIAGGRHGPVQAGAAAGNMTGARP</sequence>
<organism evidence="2 3">
    <name type="scientific">Eoetvoesiella caeni</name>
    <dbReference type="NCBI Taxonomy" id="645616"/>
    <lineage>
        <taxon>Bacteria</taxon>
        <taxon>Pseudomonadati</taxon>
        <taxon>Pseudomonadota</taxon>
        <taxon>Betaproteobacteria</taxon>
        <taxon>Burkholderiales</taxon>
        <taxon>Alcaligenaceae</taxon>
        <taxon>Eoetvoesiella</taxon>
    </lineage>
</organism>
<accession>A0A366HGJ0</accession>
<name>A0A366HGJ0_9BURK</name>
<feature type="transmembrane region" description="Helical" evidence="1">
    <location>
        <begin position="20"/>
        <end position="38"/>
    </location>
</feature>
<evidence type="ECO:0000256" key="1">
    <source>
        <dbReference type="SAM" id="Phobius"/>
    </source>
</evidence>
<evidence type="ECO:0000313" key="2">
    <source>
        <dbReference type="EMBL" id="RBP40989.1"/>
    </source>
</evidence>
<evidence type="ECO:0008006" key="4">
    <source>
        <dbReference type="Google" id="ProtNLM"/>
    </source>
</evidence>
<protein>
    <recommendedName>
        <fullName evidence="4">Flp pilus-assembly TadE/G-like protein</fullName>
    </recommendedName>
</protein>
<dbReference type="Proteomes" id="UP000253628">
    <property type="component" value="Unassembled WGS sequence"/>
</dbReference>
<dbReference type="AlphaFoldDB" id="A0A366HGJ0"/>
<dbReference type="RefSeq" id="WP_242341745.1">
    <property type="nucleotide sequence ID" value="NZ_JACCEU010000004.1"/>
</dbReference>
<dbReference type="EMBL" id="QNRQ01000003">
    <property type="protein sequence ID" value="RBP40989.1"/>
    <property type="molecule type" value="Genomic_DNA"/>
</dbReference>
<reference evidence="2 3" key="1">
    <citation type="submission" date="2018-06" db="EMBL/GenBank/DDBJ databases">
        <title>Genomic Encyclopedia of Type Strains, Phase IV (KMG-IV): sequencing the most valuable type-strain genomes for metagenomic binning, comparative biology and taxonomic classification.</title>
        <authorList>
            <person name="Goeker M."/>
        </authorList>
    </citation>
    <scope>NUCLEOTIDE SEQUENCE [LARGE SCALE GENOMIC DNA]</scope>
    <source>
        <strain evidence="2 3">DSM 25520</strain>
    </source>
</reference>
<keyword evidence="3" id="KW-1185">Reference proteome</keyword>
<keyword evidence="1" id="KW-1133">Transmembrane helix</keyword>
<comment type="caution">
    <text evidence="2">The sequence shown here is derived from an EMBL/GenBank/DDBJ whole genome shotgun (WGS) entry which is preliminary data.</text>
</comment>
<gene>
    <name evidence="2" type="ORF">DFR37_103334</name>
</gene>
<proteinExistence type="predicted"/>
<evidence type="ECO:0000313" key="3">
    <source>
        <dbReference type="Proteomes" id="UP000253628"/>
    </source>
</evidence>